<dbReference type="Pfam" id="PF00589">
    <property type="entry name" value="Phage_integrase"/>
    <property type="match status" value="1"/>
</dbReference>
<evidence type="ECO:0000256" key="3">
    <source>
        <dbReference type="ARBA" id="ARBA00023125"/>
    </source>
</evidence>
<dbReference type="InterPro" id="IPR002104">
    <property type="entry name" value="Integrase_catalytic"/>
</dbReference>
<organism evidence="6 7">
    <name type="scientific">Breznakia pachnodae</name>
    <dbReference type="NCBI Taxonomy" id="265178"/>
    <lineage>
        <taxon>Bacteria</taxon>
        <taxon>Bacillati</taxon>
        <taxon>Bacillota</taxon>
        <taxon>Erysipelotrichia</taxon>
        <taxon>Erysipelotrichales</taxon>
        <taxon>Erysipelotrichaceae</taxon>
        <taxon>Breznakia</taxon>
    </lineage>
</organism>
<proteinExistence type="inferred from homology"/>
<evidence type="ECO:0000313" key="7">
    <source>
        <dbReference type="Proteomes" id="UP001230220"/>
    </source>
</evidence>
<gene>
    <name evidence="6" type="ORF">J2S15_002994</name>
</gene>
<dbReference type="PROSITE" id="PS51898">
    <property type="entry name" value="TYR_RECOMBINASE"/>
    <property type="match status" value="1"/>
</dbReference>
<evidence type="ECO:0000256" key="4">
    <source>
        <dbReference type="ARBA" id="ARBA00023172"/>
    </source>
</evidence>
<name>A0ABU0E6Z3_9FIRM</name>
<accession>A0ABU0E6Z3</accession>
<dbReference type="InterPro" id="IPR010998">
    <property type="entry name" value="Integrase_recombinase_N"/>
</dbReference>
<dbReference type="InterPro" id="IPR011010">
    <property type="entry name" value="DNA_brk_join_enz"/>
</dbReference>
<sequence length="328" mass="38626">MKESINRNTNYVLFTEYWLKNYKKLQLKETTYSIYQYRCEKYVFPYFDRYKIKEINVFHLQEFVNHLLTQGRELSSQTIYGIINIMKQSLEFCKSIDIIPSNPCDNVVIPKRLYRRKVLALSFEQQQHLIEVLHQGYNEKSLCVELALVTGMRIGELCALKWENVDFINKTIKVRATIQRIKTKHSTKVIEVLPKNTTSYRKIPVTDEYCKLLKDIKQKQQNSPYVFSKNAQKPLDVRTIQKYFKKVSQKADIYNVGFHSLRHTFATRALESGMDIKTLSSLLGHSNIQTTLNIYVHTQDTQKTKQIEQLMNYIQLSPSQIQQRSASN</sequence>
<keyword evidence="7" id="KW-1185">Reference proteome</keyword>
<keyword evidence="4" id="KW-0233">DNA recombination</keyword>
<evidence type="ECO:0000313" key="6">
    <source>
        <dbReference type="EMBL" id="MDQ0362240.1"/>
    </source>
</evidence>
<dbReference type="EMBL" id="JAUSUR010000006">
    <property type="protein sequence ID" value="MDQ0362240.1"/>
    <property type="molecule type" value="Genomic_DNA"/>
</dbReference>
<dbReference type="CDD" id="cd01189">
    <property type="entry name" value="INT_ICEBs1_C_like"/>
    <property type="match status" value="1"/>
</dbReference>
<dbReference type="PANTHER" id="PTHR30349">
    <property type="entry name" value="PHAGE INTEGRASE-RELATED"/>
    <property type="match status" value="1"/>
</dbReference>
<reference evidence="6 7" key="1">
    <citation type="submission" date="2023-07" db="EMBL/GenBank/DDBJ databases">
        <title>Genomic Encyclopedia of Type Strains, Phase IV (KMG-IV): sequencing the most valuable type-strain genomes for metagenomic binning, comparative biology and taxonomic classification.</title>
        <authorList>
            <person name="Goeker M."/>
        </authorList>
    </citation>
    <scope>NUCLEOTIDE SEQUENCE [LARGE SCALE GENOMIC DNA]</scope>
    <source>
        <strain evidence="6 7">DSM 16784</strain>
    </source>
</reference>
<keyword evidence="3" id="KW-0238">DNA-binding</keyword>
<dbReference type="Proteomes" id="UP001230220">
    <property type="component" value="Unassembled WGS sequence"/>
</dbReference>
<dbReference type="InterPro" id="IPR013762">
    <property type="entry name" value="Integrase-like_cat_sf"/>
</dbReference>
<dbReference type="Pfam" id="PF14659">
    <property type="entry name" value="Phage_int_SAM_3"/>
    <property type="match status" value="1"/>
</dbReference>
<dbReference type="Gene3D" id="1.10.443.10">
    <property type="entry name" value="Intergrase catalytic core"/>
    <property type="match status" value="1"/>
</dbReference>
<feature type="domain" description="Tyr recombinase" evidence="5">
    <location>
        <begin position="116"/>
        <end position="309"/>
    </location>
</feature>
<keyword evidence="2" id="KW-0229">DNA integration</keyword>
<evidence type="ECO:0000259" key="5">
    <source>
        <dbReference type="PROSITE" id="PS51898"/>
    </source>
</evidence>
<comment type="similarity">
    <text evidence="1">Belongs to the 'phage' integrase family.</text>
</comment>
<protein>
    <submittedName>
        <fullName evidence="6">Integrase</fullName>
    </submittedName>
</protein>
<dbReference type="InterPro" id="IPR050090">
    <property type="entry name" value="Tyrosine_recombinase_XerCD"/>
</dbReference>
<dbReference type="PANTHER" id="PTHR30349:SF64">
    <property type="entry name" value="PROPHAGE INTEGRASE INTD-RELATED"/>
    <property type="match status" value="1"/>
</dbReference>
<dbReference type="InterPro" id="IPR004107">
    <property type="entry name" value="Integrase_SAM-like_N"/>
</dbReference>
<evidence type="ECO:0000256" key="1">
    <source>
        <dbReference type="ARBA" id="ARBA00008857"/>
    </source>
</evidence>
<evidence type="ECO:0000256" key="2">
    <source>
        <dbReference type="ARBA" id="ARBA00022908"/>
    </source>
</evidence>
<comment type="caution">
    <text evidence="6">The sequence shown here is derived from an EMBL/GenBank/DDBJ whole genome shotgun (WGS) entry which is preliminary data.</text>
</comment>
<dbReference type="RefSeq" id="WP_307409674.1">
    <property type="nucleotide sequence ID" value="NZ_JAUSUR010000006.1"/>
</dbReference>
<dbReference type="Gene3D" id="1.10.150.130">
    <property type="match status" value="1"/>
</dbReference>
<dbReference type="SUPFAM" id="SSF56349">
    <property type="entry name" value="DNA breaking-rejoining enzymes"/>
    <property type="match status" value="1"/>
</dbReference>